<protein>
    <submittedName>
        <fullName evidence="2">Uncharacterized protein</fullName>
    </submittedName>
</protein>
<reference evidence="2" key="1">
    <citation type="journal article" date="2020" name="mSystems">
        <title>Genome- and Community-Level Interaction Insights into Carbon Utilization and Element Cycling Functions of Hydrothermarchaeota in Hydrothermal Sediment.</title>
        <authorList>
            <person name="Zhou Z."/>
            <person name="Liu Y."/>
            <person name="Xu W."/>
            <person name="Pan J."/>
            <person name="Luo Z.H."/>
            <person name="Li M."/>
        </authorList>
    </citation>
    <scope>NUCLEOTIDE SEQUENCE [LARGE SCALE GENOMIC DNA]</scope>
    <source>
        <strain evidence="2">HyVt-92</strain>
    </source>
</reference>
<evidence type="ECO:0000313" key="2">
    <source>
        <dbReference type="EMBL" id="HHF98121.1"/>
    </source>
</evidence>
<dbReference type="EMBL" id="DRTT01000039">
    <property type="protein sequence ID" value="HHF98121.1"/>
    <property type="molecule type" value="Genomic_DNA"/>
</dbReference>
<comment type="caution">
    <text evidence="2">The sequence shown here is derived from an EMBL/GenBank/DDBJ whole genome shotgun (WGS) entry which is preliminary data.</text>
</comment>
<gene>
    <name evidence="2" type="ORF">ENL39_01355</name>
</gene>
<feature type="compositionally biased region" description="Basic and acidic residues" evidence="1">
    <location>
        <begin position="58"/>
        <end position="80"/>
    </location>
</feature>
<accession>A0A7V5HZ62</accession>
<organism evidence="2">
    <name type="scientific">Aerophobetes bacterium</name>
    <dbReference type="NCBI Taxonomy" id="2030807"/>
    <lineage>
        <taxon>Bacteria</taxon>
        <taxon>Candidatus Aerophobota</taxon>
    </lineage>
</organism>
<evidence type="ECO:0000256" key="1">
    <source>
        <dbReference type="SAM" id="MobiDB-lite"/>
    </source>
</evidence>
<name>A0A7V5HZ62_UNCAE</name>
<sequence length="80" mass="9846">MRLNHIREVGRLPFSQRINRLLKRDPRQDRRNFLKYLDKESRKGSKKEFLSKKRKNSFKREGKDNKNFPEDKGRFIDVRV</sequence>
<proteinExistence type="predicted"/>
<feature type="compositionally biased region" description="Basic and acidic residues" evidence="1">
    <location>
        <begin position="42"/>
        <end position="51"/>
    </location>
</feature>
<dbReference type="AlphaFoldDB" id="A0A7V5HZ62"/>
<feature type="region of interest" description="Disordered" evidence="1">
    <location>
        <begin position="42"/>
        <end position="80"/>
    </location>
</feature>
<dbReference type="Proteomes" id="UP000886070">
    <property type="component" value="Unassembled WGS sequence"/>
</dbReference>